<keyword evidence="6" id="KW-0732">Signal</keyword>
<evidence type="ECO:0000256" key="4">
    <source>
        <dbReference type="ARBA" id="ARBA00022825"/>
    </source>
</evidence>
<evidence type="ECO:0000313" key="8">
    <source>
        <dbReference type="EMBL" id="TWT74616.1"/>
    </source>
</evidence>
<dbReference type="InterPro" id="IPR041489">
    <property type="entry name" value="PDZ_6"/>
</dbReference>
<evidence type="ECO:0000256" key="2">
    <source>
        <dbReference type="ARBA" id="ARBA00022670"/>
    </source>
</evidence>
<dbReference type="NCBIfam" id="TIGR00225">
    <property type="entry name" value="prc"/>
    <property type="match status" value="1"/>
</dbReference>
<dbReference type="InterPro" id="IPR004447">
    <property type="entry name" value="Peptidase_S41A"/>
</dbReference>
<dbReference type="SUPFAM" id="SSF52096">
    <property type="entry name" value="ClpP/crotonase"/>
    <property type="match status" value="1"/>
</dbReference>
<dbReference type="EMBL" id="SJPO01000008">
    <property type="protein sequence ID" value="TWT74616.1"/>
    <property type="molecule type" value="Genomic_DNA"/>
</dbReference>
<evidence type="ECO:0000256" key="6">
    <source>
        <dbReference type="SAM" id="SignalP"/>
    </source>
</evidence>
<evidence type="ECO:0000313" key="9">
    <source>
        <dbReference type="Proteomes" id="UP000318478"/>
    </source>
</evidence>
<comment type="similarity">
    <text evidence="1 5">Belongs to the peptidase S41A family.</text>
</comment>
<keyword evidence="4 5" id="KW-0720">Serine protease</keyword>
<dbReference type="AlphaFoldDB" id="A0A5C5YIB7"/>
<proteinExistence type="inferred from homology"/>
<dbReference type="GO" id="GO:0030288">
    <property type="term" value="C:outer membrane-bounded periplasmic space"/>
    <property type="evidence" value="ECO:0007669"/>
    <property type="project" value="TreeGrafter"/>
</dbReference>
<dbReference type="PROSITE" id="PS50106">
    <property type="entry name" value="PDZ"/>
    <property type="match status" value="1"/>
</dbReference>
<dbReference type="SUPFAM" id="SSF50156">
    <property type="entry name" value="PDZ domain-like"/>
    <property type="match status" value="1"/>
</dbReference>
<keyword evidence="2 5" id="KW-0645">Protease</keyword>
<sequence length="414" mass="43949" precursor="true">MGNLRLTPLLLCLSVMPGLAYRVGAAERASPGVDQATQRDYLRRYGELAEVVTQIELNAATPVDRDRLFDAAIRGMLAELDPYSTYLPSETFQQLQRLAEESRPTAGVEFAIEDGRLAVLGVRAGSAAEDAGLQPGERVVAINGRSTERMTLAQADELAAAGEVRLTLAGDPPGDSRTVLLESRRLTAPTVSGVRMVDPGIAYARIGSFNANTAGELRDALRKMRSEGAASLVLDLRFNPGGLLEAAVDVADLFLEQGEIVSVVGRNGEPRVLSAGDGQAAEGVAVVVLVNRYSASASEVVAAALQDHGRATLVGERTFGKGSVQSVIALDEGRSGMKLTTAAYRRPSGANIHRFADATESDVWGVSPIEQNTVALTADQARRLHAAWGRGERPNADPQLARAIEQLRVSSQAE</sequence>
<protein>
    <submittedName>
        <fullName evidence="8">Carboxy-terminal processing protease CtpA</fullName>
        <ecNumber evidence="8">3.4.21.102</ecNumber>
    </submittedName>
</protein>
<feature type="domain" description="PDZ" evidence="7">
    <location>
        <begin position="95"/>
        <end position="155"/>
    </location>
</feature>
<evidence type="ECO:0000256" key="5">
    <source>
        <dbReference type="RuleBase" id="RU004404"/>
    </source>
</evidence>
<dbReference type="Gene3D" id="2.30.42.10">
    <property type="match status" value="1"/>
</dbReference>
<dbReference type="RefSeq" id="WP_146589133.1">
    <property type="nucleotide sequence ID" value="NZ_SJPO01000008.1"/>
</dbReference>
<comment type="caution">
    <text evidence="8">The sequence shown here is derived from an EMBL/GenBank/DDBJ whole genome shotgun (WGS) entry which is preliminary data.</text>
</comment>
<dbReference type="Pfam" id="PF17820">
    <property type="entry name" value="PDZ_6"/>
    <property type="match status" value="1"/>
</dbReference>
<dbReference type="InterPro" id="IPR001478">
    <property type="entry name" value="PDZ"/>
</dbReference>
<dbReference type="Gene3D" id="3.90.226.10">
    <property type="entry name" value="2-enoyl-CoA Hydratase, Chain A, domain 1"/>
    <property type="match status" value="1"/>
</dbReference>
<dbReference type="Proteomes" id="UP000318478">
    <property type="component" value="Unassembled WGS sequence"/>
</dbReference>
<dbReference type="CDD" id="cd07560">
    <property type="entry name" value="Peptidase_S41_CPP"/>
    <property type="match status" value="1"/>
</dbReference>
<dbReference type="PANTHER" id="PTHR32060:SF30">
    <property type="entry name" value="CARBOXY-TERMINAL PROCESSING PROTEASE CTPA"/>
    <property type="match status" value="1"/>
</dbReference>
<reference evidence="8 9" key="1">
    <citation type="submission" date="2019-02" db="EMBL/GenBank/DDBJ databases">
        <title>Deep-cultivation of Planctomycetes and their phenomic and genomic characterization uncovers novel biology.</title>
        <authorList>
            <person name="Wiegand S."/>
            <person name="Jogler M."/>
            <person name="Boedeker C."/>
            <person name="Pinto D."/>
            <person name="Vollmers J."/>
            <person name="Rivas-Marin E."/>
            <person name="Kohn T."/>
            <person name="Peeters S.H."/>
            <person name="Heuer A."/>
            <person name="Rast P."/>
            <person name="Oberbeckmann S."/>
            <person name="Bunk B."/>
            <person name="Jeske O."/>
            <person name="Meyerdierks A."/>
            <person name="Storesund J.E."/>
            <person name="Kallscheuer N."/>
            <person name="Luecker S."/>
            <person name="Lage O.M."/>
            <person name="Pohl T."/>
            <person name="Merkel B.J."/>
            <person name="Hornburger P."/>
            <person name="Mueller R.-W."/>
            <person name="Bruemmer F."/>
            <person name="Labrenz M."/>
            <person name="Spormann A.M."/>
            <person name="Op Den Camp H."/>
            <person name="Overmann J."/>
            <person name="Amann R."/>
            <person name="Jetten M.S.M."/>
            <person name="Mascher T."/>
            <person name="Medema M.H."/>
            <person name="Devos D.P."/>
            <person name="Kaster A.-K."/>
            <person name="Ovreas L."/>
            <person name="Rohde M."/>
            <person name="Galperin M.Y."/>
            <person name="Jogler C."/>
        </authorList>
    </citation>
    <scope>NUCLEOTIDE SEQUENCE [LARGE SCALE GENOMIC DNA]</scope>
    <source>
        <strain evidence="8 9">Pla123a</strain>
    </source>
</reference>
<dbReference type="Gene3D" id="3.30.750.44">
    <property type="match status" value="1"/>
</dbReference>
<name>A0A5C5YIB7_9BACT</name>
<dbReference type="GO" id="GO:0007165">
    <property type="term" value="P:signal transduction"/>
    <property type="evidence" value="ECO:0007669"/>
    <property type="project" value="TreeGrafter"/>
</dbReference>
<keyword evidence="3 5" id="KW-0378">Hydrolase</keyword>
<accession>A0A5C5YIB7</accession>
<feature type="chain" id="PRO_5023103565" evidence="6">
    <location>
        <begin position="21"/>
        <end position="414"/>
    </location>
</feature>
<dbReference type="GO" id="GO:0004252">
    <property type="term" value="F:serine-type endopeptidase activity"/>
    <property type="evidence" value="ECO:0007669"/>
    <property type="project" value="UniProtKB-EC"/>
</dbReference>
<dbReference type="GO" id="GO:0006508">
    <property type="term" value="P:proteolysis"/>
    <property type="evidence" value="ECO:0007669"/>
    <property type="project" value="UniProtKB-KW"/>
</dbReference>
<gene>
    <name evidence="8" type="primary">ctpA</name>
    <name evidence="8" type="ORF">Pla123a_34400</name>
</gene>
<dbReference type="SMART" id="SM00228">
    <property type="entry name" value="PDZ"/>
    <property type="match status" value="1"/>
</dbReference>
<dbReference type="Pfam" id="PF03572">
    <property type="entry name" value="Peptidase_S41"/>
    <property type="match status" value="1"/>
</dbReference>
<feature type="signal peptide" evidence="6">
    <location>
        <begin position="1"/>
        <end position="20"/>
    </location>
</feature>
<keyword evidence="9" id="KW-1185">Reference proteome</keyword>
<dbReference type="SMART" id="SM00245">
    <property type="entry name" value="TSPc"/>
    <property type="match status" value="1"/>
</dbReference>
<organism evidence="8 9">
    <name type="scientific">Posidoniimonas polymericola</name>
    <dbReference type="NCBI Taxonomy" id="2528002"/>
    <lineage>
        <taxon>Bacteria</taxon>
        <taxon>Pseudomonadati</taxon>
        <taxon>Planctomycetota</taxon>
        <taxon>Planctomycetia</taxon>
        <taxon>Pirellulales</taxon>
        <taxon>Lacipirellulaceae</taxon>
        <taxon>Posidoniimonas</taxon>
    </lineage>
</organism>
<evidence type="ECO:0000256" key="3">
    <source>
        <dbReference type="ARBA" id="ARBA00022801"/>
    </source>
</evidence>
<evidence type="ECO:0000259" key="7">
    <source>
        <dbReference type="PROSITE" id="PS50106"/>
    </source>
</evidence>
<dbReference type="InterPro" id="IPR029045">
    <property type="entry name" value="ClpP/crotonase-like_dom_sf"/>
</dbReference>
<dbReference type="EC" id="3.4.21.102" evidence="8"/>
<evidence type="ECO:0000256" key="1">
    <source>
        <dbReference type="ARBA" id="ARBA00009179"/>
    </source>
</evidence>
<dbReference type="OrthoDB" id="9812068at2"/>
<dbReference type="InterPro" id="IPR036034">
    <property type="entry name" value="PDZ_sf"/>
</dbReference>
<dbReference type="InterPro" id="IPR005151">
    <property type="entry name" value="Tail-specific_protease"/>
</dbReference>
<dbReference type="PANTHER" id="PTHR32060">
    <property type="entry name" value="TAIL-SPECIFIC PROTEASE"/>
    <property type="match status" value="1"/>
</dbReference>